<dbReference type="Pfam" id="PF00034">
    <property type="entry name" value="Cytochrom_C"/>
    <property type="match status" value="1"/>
</dbReference>
<keyword evidence="5 6" id="KW-0408">Iron</keyword>
<dbReference type="PROSITE" id="PS51007">
    <property type="entry name" value="CYTC"/>
    <property type="match status" value="1"/>
</dbReference>
<sequence length="175" mass="18040">MFDTMTLTKVVGGLCGTLLVFLLGGWAADIIYGAGHGGGHGEVEQAYSIPVEDAGGEGGAEEEAVPFEEIYASADAAAGEGVWRNCRSCHALEEGVNGTGPSLHGVVGREVGAYPGYSYSGALKAVADVWSPEHLNGFLANPRDYAPGTKMTYNGLKDAEDRANLIAYLATIGGG</sequence>
<keyword evidence="2 6" id="KW-0349">Heme</keyword>
<evidence type="ECO:0000256" key="6">
    <source>
        <dbReference type="PROSITE-ProRule" id="PRU00433"/>
    </source>
</evidence>
<dbReference type="Gene3D" id="1.10.760.10">
    <property type="entry name" value="Cytochrome c-like domain"/>
    <property type="match status" value="1"/>
</dbReference>
<evidence type="ECO:0000256" key="3">
    <source>
        <dbReference type="ARBA" id="ARBA00022723"/>
    </source>
</evidence>
<keyword evidence="9" id="KW-1185">Reference proteome</keyword>
<protein>
    <submittedName>
        <fullName evidence="8">Cytochrome c</fullName>
    </submittedName>
</protein>
<dbReference type="InterPro" id="IPR009056">
    <property type="entry name" value="Cyt_c-like_dom"/>
</dbReference>
<dbReference type="PRINTS" id="PR00604">
    <property type="entry name" value="CYTCHRMECIAB"/>
</dbReference>
<dbReference type="InterPro" id="IPR002327">
    <property type="entry name" value="Cyt_c_1A/1B"/>
</dbReference>
<keyword evidence="3 6" id="KW-0479">Metal-binding</keyword>
<feature type="domain" description="Cytochrome c" evidence="7">
    <location>
        <begin position="74"/>
        <end position="173"/>
    </location>
</feature>
<keyword evidence="1" id="KW-0813">Transport</keyword>
<accession>A0ABR6HST3</accession>
<evidence type="ECO:0000313" key="8">
    <source>
        <dbReference type="EMBL" id="MBB3713613.1"/>
    </source>
</evidence>
<evidence type="ECO:0000259" key="7">
    <source>
        <dbReference type="PROSITE" id="PS51007"/>
    </source>
</evidence>
<dbReference type="Proteomes" id="UP000576152">
    <property type="component" value="Unassembled WGS sequence"/>
</dbReference>
<reference evidence="8 9" key="1">
    <citation type="submission" date="2020-08" db="EMBL/GenBank/DDBJ databases">
        <title>Genomic Encyclopedia of Type Strains, Phase III (KMG-III): the genomes of soil and plant-associated and newly described type strains.</title>
        <authorList>
            <person name="Whitman W."/>
        </authorList>
    </citation>
    <scope>NUCLEOTIDE SEQUENCE [LARGE SCALE GENOMIC DNA]</scope>
    <source>
        <strain evidence="8 9">CECT 8572</strain>
    </source>
</reference>
<evidence type="ECO:0000313" key="9">
    <source>
        <dbReference type="Proteomes" id="UP000576152"/>
    </source>
</evidence>
<proteinExistence type="predicted"/>
<dbReference type="SUPFAM" id="SSF46626">
    <property type="entry name" value="Cytochrome c"/>
    <property type="match status" value="1"/>
</dbReference>
<dbReference type="InterPro" id="IPR036909">
    <property type="entry name" value="Cyt_c-like_dom_sf"/>
</dbReference>
<name>A0ABR6HST3_9RHOB</name>
<dbReference type="PANTHER" id="PTHR11961">
    <property type="entry name" value="CYTOCHROME C"/>
    <property type="match status" value="1"/>
</dbReference>
<gene>
    <name evidence="8" type="ORF">FHS00_003217</name>
</gene>
<dbReference type="RefSeq" id="WP_246391406.1">
    <property type="nucleotide sequence ID" value="NZ_JACIBX010000017.1"/>
</dbReference>
<evidence type="ECO:0000256" key="2">
    <source>
        <dbReference type="ARBA" id="ARBA00022617"/>
    </source>
</evidence>
<evidence type="ECO:0000256" key="5">
    <source>
        <dbReference type="ARBA" id="ARBA00023004"/>
    </source>
</evidence>
<keyword evidence="4" id="KW-0249">Electron transport</keyword>
<organism evidence="8 9">
    <name type="scientific">Limimaricola variabilis</name>
    <dbReference type="NCBI Taxonomy" id="1492771"/>
    <lineage>
        <taxon>Bacteria</taxon>
        <taxon>Pseudomonadati</taxon>
        <taxon>Pseudomonadota</taxon>
        <taxon>Alphaproteobacteria</taxon>
        <taxon>Rhodobacterales</taxon>
        <taxon>Paracoccaceae</taxon>
        <taxon>Limimaricola</taxon>
    </lineage>
</organism>
<evidence type="ECO:0000256" key="1">
    <source>
        <dbReference type="ARBA" id="ARBA00022448"/>
    </source>
</evidence>
<comment type="caution">
    <text evidence="8">The sequence shown here is derived from an EMBL/GenBank/DDBJ whole genome shotgun (WGS) entry which is preliminary data.</text>
</comment>
<dbReference type="EMBL" id="JACIBX010000017">
    <property type="protein sequence ID" value="MBB3713613.1"/>
    <property type="molecule type" value="Genomic_DNA"/>
</dbReference>
<evidence type="ECO:0000256" key="4">
    <source>
        <dbReference type="ARBA" id="ARBA00022982"/>
    </source>
</evidence>